<gene>
    <name evidence="1" type="ORF">SAMN02745195_02438</name>
</gene>
<dbReference type="AlphaFoldDB" id="A0A1M5AYR0"/>
<evidence type="ECO:0000313" key="2">
    <source>
        <dbReference type="Proteomes" id="UP000184127"/>
    </source>
</evidence>
<accession>A0A1M5AYR0</accession>
<dbReference type="Proteomes" id="UP000184127">
    <property type="component" value="Unassembled WGS sequence"/>
</dbReference>
<sequence>MQRFHKQENIKHIPLTQYAKELNAQKSDEIRAMSISWIKEEDINIWFVGDFKIGQ</sequence>
<keyword evidence="2" id="KW-1185">Reference proteome</keyword>
<reference evidence="2" key="1">
    <citation type="submission" date="2016-11" db="EMBL/GenBank/DDBJ databases">
        <authorList>
            <person name="Varghese N."/>
            <person name="Submissions S."/>
        </authorList>
    </citation>
    <scope>NUCLEOTIDE SEQUENCE [LARGE SCALE GENOMIC DNA]</scope>
    <source>
        <strain evidence="2">DSM 18761</strain>
    </source>
</reference>
<name>A0A1M5AYR0_9THEO</name>
<protein>
    <submittedName>
        <fullName evidence="1">Uncharacterized protein</fullName>
    </submittedName>
</protein>
<evidence type="ECO:0000313" key="1">
    <source>
        <dbReference type="EMBL" id="SHF35368.1"/>
    </source>
</evidence>
<organism evidence="1 2">
    <name type="scientific">Thermoanaerobacter uzonensis DSM 18761</name>
    <dbReference type="NCBI Taxonomy" id="1123369"/>
    <lineage>
        <taxon>Bacteria</taxon>
        <taxon>Bacillati</taxon>
        <taxon>Bacillota</taxon>
        <taxon>Clostridia</taxon>
        <taxon>Thermoanaerobacterales</taxon>
        <taxon>Thermoanaerobacteraceae</taxon>
        <taxon>Thermoanaerobacter</taxon>
    </lineage>
</organism>
<proteinExistence type="predicted"/>
<dbReference type="EMBL" id="FQUR01000027">
    <property type="protein sequence ID" value="SHF35368.1"/>
    <property type="molecule type" value="Genomic_DNA"/>
</dbReference>
<dbReference type="RefSeq" id="WP_159428544.1">
    <property type="nucleotide sequence ID" value="NZ_FQUR01000027.1"/>
</dbReference>